<dbReference type="RefSeq" id="WP_071309119.1">
    <property type="nucleotide sequence ID" value="NZ_MLQR01000020.1"/>
</dbReference>
<dbReference type="InterPro" id="IPR002837">
    <property type="entry name" value="DUF123"/>
</dbReference>
<proteinExistence type="predicted"/>
<keyword evidence="2" id="KW-1185">Reference proteome</keyword>
<dbReference type="Pfam" id="PF01986">
    <property type="entry name" value="DUF123"/>
    <property type="match status" value="1"/>
</dbReference>
<dbReference type="PANTHER" id="PTHR37460">
    <property type="entry name" value="ENDONUCLEASE III"/>
    <property type="match status" value="1"/>
</dbReference>
<organism evidence="1 2">
    <name type="scientific">Anaerobacillus alkalilacustris</name>
    <dbReference type="NCBI Taxonomy" id="393763"/>
    <lineage>
        <taxon>Bacteria</taxon>
        <taxon>Bacillati</taxon>
        <taxon>Bacillota</taxon>
        <taxon>Bacilli</taxon>
        <taxon>Bacillales</taxon>
        <taxon>Bacillaceae</taxon>
        <taxon>Anaerobacillus</taxon>
    </lineage>
</organism>
<dbReference type="PANTHER" id="PTHR37460:SF1">
    <property type="entry name" value="ENDONUCLEASE III"/>
    <property type="match status" value="1"/>
</dbReference>
<dbReference type="CDD" id="cd10441">
    <property type="entry name" value="GIY-YIG_COG1833"/>
    <property type="match status" value="1"/>
</dbReference>
<evidence type="ECO:0000313" key="1">
    <source>
        <dbReference type="EMBL" id="OIJ14317.1"/>
    </source>
</evidence>
<dbReference type="EMBL" id="MLQR01000020">
    <property type="protein sequence ID" value="OIJ14317.1"/>
    <property type="molecule type" value="Genomic_DNA"/>
</dbReference>
<dbReference type="OrthoDB" id="9802365at2"/>
<name>A0A1S2LRM7_9BACI</name>
<dbReference type="AlphaFoldDB" id="A0A1S2LRM7"/>
<accession>A0A1S2LRM7</accession>
<gene>
    <name evidence="1" type="ORF">BKP37_08180</name>
</gene>
<comment type="caution">
    <text evidence="1">The sequence shown here is derived from an EMBL/GenBank/DDBJ whole genome shotgun (WGS) entry which is preliminary data.</text>
</comment>
<sequence length="133" mass="15683">MMKPVKYNSSDNLYAIKTVMTEDHSEIMIGKLGRFSFQKGIYVYVGSAKRNIQSRIERHLKKEKKQRWHFDYLRPFVQVVEVETFSGEEGECQLFHRLMIENKGSIPVRGFGSSDCKCRAHLFFSETMEYENE</sequence>
<protein>
    <submittedName>
        <fullName evidence="1">Nuclease</fullName>
    </submittedName>
</protein>
<evidence type="ECO:0000313" key="2">
    <source>
        <dbReference type="Proteomes" id="UP000179524"/>
    </source>
</evidence>
<dbReference type="Proteomes" id="UP000179524">
    <property type="component" value="Unassembled WGS sequence"/>
</dbReference>
<reference evidence="1 2" key="1">
    <citation type="submission" date="2016-10" db="EMBL/GenBank/DDBJ databases">
        <title>Draft genome sequences of four alkaliphilic bacteria belonging to the Anaerobacillus genus.</title>
        <authorList>
            <person name="Bassil N.M."/>
            <person name="Lloyd J.R."/>
        </authorList>
    </citation>
    <scope>NUCLEOTIDE SEQUENCE [LARGE SCALE GENOMIC DNA]</scope>
    <source>
        <strain evidence="1 2">DSM 18345</strain>
    </source>
</reference>